<evidence type="ECO:0008006" key="5">
    <source>
        <dbReference type="Google" id="ProtNLM"/>
    </source>
</evidence>
<sequence length="89" mass="9537">MSIYRLVGAAVALAVISAPAKTPAMAQQVIYEPGYCAFFYPNANCQNKGPGNPYTDPQRFNQGYGMPDGSPAAGTVVRKRAHRSLTSTR</sequence>
<evidence type="ECO:0000313" key="4">
    <source>
        <dbReference type="Proteomes" id="UP000051913"/>
    </source>
</evidence>
<dbReference type="STRING" id="1518501.CQ10_35465"/>
<feature type="region of interest" description="Disordered" evidence="1">
    <location>
        <begin position="50"/>
        <end position="89"/>
    </location>
</feature>
<feature type="chain" id="PRO_5009797237" description="Porin" evidence="2">
    <location>
        <begin position="21"/>
        <end position="89"/>
    </location>
</feature>
<keyword evidence="4" id="KW-1185">Reference proteome</keyword>
<feature type="signal peptide" evidence="2">
    <location>
        <begin position="1"/>
        <end position="20"/>
    </location>
</feature>
<dbReference type="EMBL" id="LLXX01000024">
    <property type="protein sequence ID" value="KRR12886.1"/>
    <property type="molecule type" value="Genomic_DNA"/>
</dbReference>
<dbReference type="AlphaFoldDB" id="A0A0R3M6U6"/>
<accession>A0A0R3M6U6</accession>
<name>A0A0R3M6U6_9BRAD</name>
<evidence type="ECO:0000313" key="3">
    <source>
        <dbReference type="EMBL" id="KRR12886.1"/>
    </source>
</evidence>
<comment type="caution">
    <text evidence="3">The sequence shown here is derived from an EMBL/GenBank/DDBJ whole genome shotgun (WGS) entry which is preliminary data.</text>
</comment>
<dbReference type="OrthoDB" id="8244499at2"/>
<evidence type="ECO:0000256" key="2">
    <source>
        <dbReference type="SAM" id="SignalP"/>
    </source>
</evidence>
<protein>
    <recommendedName>
        <fullName evidence="5">Porin</fullName>
    </recommendedName>
</protein>
<proteinExistence type="predicted"/>
<reference evidence="3 4" key="1">
    <citation type="submission" date="2014-03" db="EMBL/GenBank/DDBJ databases">
        <title>Bradyrhizobium valentinum sp. nov., isolated from effective nodules of Lupinus mariae-josephae, a lupine endemic of basic-lime soils in Eastern Spain.</title>
        <authorList>
            <person name="Duran D."/>
            <person name="Rey L."/>
            <person name="Navarro A."/>
            <person name="Busquets A."/>
            <person name="Imperial J."/>
            <person name="Ruiz-Argueso T."/>
        </authorList>
    </citation>
    <scope>NUCLEOTIDE SEQUENCE [LARGE SCALE GENOMIC DNA]</scope>
    <source>
        <strain evidence="3 4">LmjM3</strain>
    </source>
</reference>
<gene>
    <name evidence="3" type="ORF">CP49_16830</name>
</gene>
<dbReference type="Proteomes" id="UP000051913">
    <property type="component" value="Unassembled WGS sequence"/>
</dbReference>
<dbReference type="RefSeq" id="WP_057848819.1">
    <property type="nucleotide sequence ID" value="NZ_LLXX01000024.1"/>
</dbReference>
<organism evidence="3 4">
    <name type="scientific">Bradyrhizobium valentinum</name>
    <dbReference type="NCBI Taxonomy" id="1518501"/>
    <lineage>
        <taxon>Bacteria</taxon>
        <taxon>Pseudomonadati</taxon>
        <taxon>Pseudomonadota</taxon>
        <taxon>Alphaproteobacteria</taxon>
        <taxon>Hyphomicrobiales</taxon>
        <taxon>Nitrobacteraceae</taxon>
        <taxon>Bradyrhizobium</taxon>
    </lineage>
</organism>
<keyword evidence="2" id="KW-0732">Signal</keyword>
<evidence type="ECO:0000256" key="1">
    <source>
        <dbReference type="SAM" id="MobiDB-lite"/>
    </source>
</evidence>